<gene>
    <name evidence="1" type="ORF">W59_38584</name>
</gene>
<dbReference type="Proteomes" id="UP000006447">
    <property type="component" value="Unassembled WGS sequence"/>
</dbReference>
<dbReference type="EMBL" id="AJJH01000178">
    <property type="protein sequence ID" value="EID71742.1"/>
    <property type="molecule type" value="Genomic_DNA"/>
</dbReference>
<sequence length="23" mass="2765">MRIQTEIAWHKKVLADIDKLEAR</sequence>
<evidence type="ECO:0000313" key="1">
    <source>
        <dbReference type="EMBL" id="EID71742.1"/>
    </source>
</evidence>
<protein>
    <submittedName>
        <fullName evidence="1">PadR family transcriptional regulator</fullName>
    </submittedName>
</protein>
<name>I0W5S6_RHOOP</name>
<reference evidence="1 2" key="1">
    <citation type="journal article" date="2012" name="J. Bacteriol.">
        <title>Draft genome sequence of the nitrophenol-degrading actinomycete Rhodococcus imtechensis RKJ300.</title>
        <authorList>
            <person name="Vikram S."/>
            <person name="Kumar S."/>
            <person name="Subramanian S."/>
            <person name="Raghava G.P."/>
        </authorList>
    </citation>
    <scope>NUCLEOTIDE SEQUENCE [LARGE SCALE GENOMIC DNA]</scope>
    <source>
        <strain evidence="1 2">RKJ300</strain>
    </source>
</reference>
<proteinExistence type="predicted"/>
<dbReference type="AlphaFoldDB" id="I0W5S6"/>
<organism evidence="1 2">
    <name type="scientific">Rhodococcus opacus RKJ300 = JCM 13270</name>
    <dbReference type="NCBI Taxonomy" id="1165867"/>
    <lineage>
        <taxon>Bacteria</taxon>
        <taxon>Bacillati</taxon>
        <taxon>Actinomycetota</taxon>
        <taxon>Actinomycetes</taxon>
        <taxon>Mycobacteriales</taxon>
        <taxon>Nocardiaceae</taxon>
        <taxon>Rhodococcus</taxon>
    </lineage>
</organism>
<comment type="caution">
    <text evidence="1">The sequence shown here is derived from an EMBL/GenBank/DDBJ whole genome shotgun (WGS) entry which is preliminary data.</text>
</comment>
<accession>I0W5S6</accession>
<evidence type="ECO:0000313" key="2">
    <source>
        <dbReference type="Proteomes" id="UP000006447"/>
    </source>
</evidence>